<dbReference type="InterPro" id="IPR004527">
    <property type="entry name" value="Glu-tRNA-ligase_bac/mito"/>
</dbReference>
<evidence type="ECO:0000256" key="3">
    <source>
        <dbReference type="ARBA" id="ARBA00022598"/>
    </source>
</evidence>
<organism evidence="11 12">
    <name type="scientific">Rufibacter latericius</name>
    <dbReference type="NCBI Taxonomy" id="2487040"/>
    <lineage>
        <taxon>Bacteria</taxon>
        <taxon>Pseudomonadati</taxon>
        <taxon>Bacteroidota</taxon>
        <taxon>Cytophagia</taxon>
        <taxon>Cytophagales</taxon>
        <taxon>Hymenobacteraceae</taxon>
        <taxon>Rufibacter</taxon>
    </lineage>
</organism>
<dbReference type="SUPFAM" id="SSF48163">
    <property type="entry name" value="An anticodon-binding domain of class I aminoacyl-tRNA synthetases"/>
    <property type="match status" value="1"/>
</dbReference>
<feature type="domain" description="Aminoacyl-tRNA synthetase class I anticodon-binding" evidence="10">
    <location>
        <begin position="371"/>
        <end position="504"/>
    </location>
</feature>
<keyword evidence="2 8" id="KW-0963">Cytoplasm</keyword>
<dbReference type="PRINTS" id="PR00987">
    <property type="entry name" value="TRNASYNTHGLU"/>
</dbReference>
<dbReference type="GO" id="GO:0005524">
    <property type="term" value="F:ATP binding"/>
    <property type="evidence" value="ECO:0007669"/>
    <property type="project" value="UniProtKB-UniRule"/>
</dbReference>
<dbReference type="GO" id="GO:0008270">
    <property type="term" value="F:zinc ion binding"/>
    <property type="evidence" value="ECO:0007669"/>
    <property type="project" value="InterPro"/>
</dbReference>
<dbReference type="InterPro" id="IPR000924">
    <property type="entry name" value="Glu/Gln-tRNA-synth"/>
</dbReference>
<proteinExistence type="inferred from homology"/>
<comment type="caution">
    <text evidence="8">Lacks conserved residue(s) required for the propagation of feature annotation.</text>
</comment>
<evidence type="ECO:0000256" key="1">
    <source>
        <dbReference type="ARBA" id="ARBA00007894"/>
    </source>
</evidence>
<evidence type="ECO:0000256" key="8">
    <source>
        <dbReference type="HAMAP-Rule" id="MF_00022"/>
    </source>
</evidence>
<feature type="short sequence motif" description="'HIGH' region" evidence="8">
    <location>
        <begin position="11"/>
        <end position="21"/>
    </location>
</feature>
<dbReference type="Gene3D" id="1.10.10.350">
    <property type="match status" value="1"/>
</dbReference>
<dbReference type="OrthoDB" id="9807503at2"/>
<dbReference type="SUPFAM" id="SSF52374">
    <property type="entry name" value="Nucleotidylyl transferase"/>
    <property type="match status" value="1"/>
</dbReference>
<evidence type="ECO:0000256" key="5">
    <source>
        <dbReference type="ARBA" id="ARBA00022840"/>
    </source>
</evidence>
<dbReference type="GO" id="GO:0004818">
    <property type="term" value="F:glutamate-tRNA ligase activity"/>
    <property type="evidence" value="ECO:0007669"/>
    <property type="project" value="UniProtKB-UniRule"/>
</dbReference>
<feature type="short sequence motif" description="'KMSKS' region" evidence="8">
    <location>
        <begin position="263"/>
        <end position="267"/>
    </location>
</feature>
<evidence type="ECO:0000256" key="7">
    <source>
        <dbReference type="ARBA" id="ARBA00023146"/>
    </source>
</evidence>
<dbReference type="InterPro" id="IPR049940">
    <property type="entry name" value="GluQ/Sye"/>
</dbReference>
<evidence type="ECO:0000259" key="10">
    <source>
        <dbReference type="Pfam" id="PF19269"/>
    </source>
</evidence>
<name>A0A3M9MPC6_9BACT</name>
<keyword evidence="6 8" id="KW-0648">Protein biosynthesis</keyword>
<reference evidence="11 12" key="1">
    <citation type="submission" date="2018-11" db="EMBL/GenBank/DDBJ databases">
        <title>Rufibacter latericius sp. nov., isolated from water in Baiyang Lake.</title>
        <authorList>
            <person name="Yang Y."/>
        </authorList>
    </citation>
    <scope>NUCLEOTIDE SEQUENCE [LARGE SCALE GENOMIC DNA]</scope>
    <source>
        <strain evidence="11 12">R-22-1c-1</strain>
    </source>
</reference>
<evidence type="ECO:0000256" key="2">
    <source>
        <dbReference type="ARBA" id="ARBA00022490"/>
    </source>
</evidence>
<accession>A0A3M9MPC6</accession>
<dbReference type="Pfam" id="PF19269">
    <property type="entry name" value="Anticodon_2"/>
    <property type="match status" value="1"/>
</dbReference>
<evidence type="ECO:0000256" key="4">
    <source>
        <dbReference type="ARBA" id="ARBA00022741"/>
    </source>
</evidence>
<keyword evidence="3 8" id="KW-0436">Ligase</keyword>
<keyword evidence="7 8" id="KW-0030">Aminoacyl-tRNA synthetase</keyword>
<dbReference type="InterPro" id="IPR008925">
    <property type="entry name" value="aa_tRNA-synth_I_cd-bd_sf"/>
</dbReference>
<feature type="binding site" evidence="8">
    <location>
        <position position="266"/>
    </location>
    <ligand>
        <name>ATP</name>
        <dbReference type="ChEBI" id="CHEBI:30616"/>
    </ligand>
</feature>
<comment type="caution">
    <text evidence="11">The sequence shown here is derived from an EMBL/GenBank/DDBJ whole genome shotgun (WGS) entry which is preliminary data.</text>
</comment>
<dbReference type="AlphaFoldDB" id="A0A3M9MPC6"/>
<comment type="subunit">
    <text evidence="8">Monomer.</text>
</comment>
<dbReference type="FunFam" id="3.40.50.620:FF:000127">
    <property type="entry name" value="Glutamate--tRNA ligase"/>
    <property type="match status" value="1"/>
</dbReference>
<dbReference type="InterPro" id="IPR020751">
    <property type="entry name" value="aa-tRNA-synth_I_codon-bd_sub2"/>
</dbReference>
<evidence type="ECO:0000259" key="9">
    <source>
        <dbReference type="Pfam" id="PF00749"/>
    </source>
</evidence>
<dbReference type="GO" id="GO:0006424">
    <property type="term" value="P:glutamyl-tRNA aminoacylation"/>
    <property type="evidence" value="ECO:0007669"/>
    <property type="project" value="UniProtKB-UniRule"/>
</dbReference>
<dbReference type="InterPro" id="IPR033910">
    <property type="entry name" value="GluRS_core"/>
</dbReference>
<dbReference type="CDD" id="cd00808">
    <property type="entry name" value="GluRS_core"/>
    <property type="match status" value="1"/>
</dbReference>
<dbReference type="InterPro" id="IPR014729">
    <property type="entry name" value="Rossmann-like_a/b/a_fold"/>
</dbReference>
<dbReference type="InterPro" id="IPR045462">
    <property type="entry name" value="aa-tRNA-synth_I_cd-bd"/>
</dbReference>
<dbReference type="PROSITE" id="PS00178">
    <property type="entry name" value="AA_TRNA_LIGASE_I"/>
    <property type="match status" value="1"/>
</dbReference>
<dbReference type="GO" id="GO:0000049">
    <property type="term" value="F:tRNA binding"/>
    <property type="evidence" value="ECO:0007669"/>
    <property type="project" value="InterPro"/>
</dbReference>
<comment type="subcellular location">
    <subcellularLocation>
        <location evidence="8">Cytoplasm</location>
    </subcellularLocation>
</comment>
<evidence type="ECO:0000313" key="11">
    <source>
        <dbReference type="EMBL" id="RNI27055.1"/>
    </source>
</evidence>
<dbReference type="RefSeq" id="WP_123127060.1">
    <property type="nucleotide sequence ID" value="NZ_RJJD01000005.1"/>
</dbReference>
<evidence type="ECO:0000256" key="6">
    <source>
        <dbReference type="ARBA" id="ARBA00022917"/>
    </source>
</evidence>
<gene>
    <name evidence="8" type="primary">gltX</name>
    <name evidence="11" type="ORF">EFB08_10765</name>
</gene>
<dbReference type="InterPro" id="IPR001412">
    <property type="entry name" value="aa-tRNA-synth_I_CS"/>
</dbReference>
<dbReference type="Pfam" id="PF00749">
    <property type="entry name" value="tRNA-synt_1c"/>
    <property type="match status" value="1"/>
</dbReference>
<dbReference type="EC" id="6.1.1.17" evidence="8"/>
<sequence length="512" mass="57979">MEREVRVRFAPSPTGPLHIGGVRTALYNYLFAKKMGGKMILRIEDTDQTRFVPGAEQYIFDSLEWCGITLDESPVHGGPHAPYRQSERKPMYMDYALQLVNAGHAYYAFDTAEELEEMRERLKAAKVATPQYNAITRATMKNSLTLPEDEVKRRLESGDPYVIRLKVPRKEEVRLKDLIRGWVMVHSSAIDDKVLMKSDGMPTYHLANIVDDHLMGITHVIRGEEWLPSAPLHVLLYRYFGWEDTMPEFAHLPLLLKPDGNGKLSKRDGDKLGFPVFPLNWVDPVTGEKSSGYREAGYLPDGFVNFLAFLGWNPGTQQEIFSMEELIEAFSIERIGKSGTRFDIQKARWYNEQYLRAKPDAELAQYLLAALPEQGITCSEERAEKIVGLMKERVTFPQDFWKEASYFFVAPTQYNEQVAAKKWSAAAAGAFEQFRNELASLPEFNADSVKALLLQVLERNGLKIGQVMQALRIALTGVEAGPDLMAIIEIIGREETESRIDAALTKLAQYAA</sequence>
<comment type="function">
    <text evidence="8">Catalyzes the attachment of glutamate to tRNA(Glu) in a two-step reaction: glutamate is first activated by ATP to form Glu-AMP and then transferred to the acceptor end of tRNA(Glu).</text>
</comment>
<keyword evidence="4 8" id="KW-0547">Nucleotide-binding</keyword>
<protein>
    <recommendedName>
        <fullName evidence="8">Glutamate--tRNA ligase</fullName>
        <ecNumber evidence="8">6.1.1.17</ecNumber>
    </recommendedName>
    <alternativeName>
        <fullName evidence="8">Glutamyl-tRNA synthetase</fullName>
        <shortName evidence="8">GluRS</shortName>
    </alternativeName>
</protein>
<dbReference type="GO" id="GO:0005829">
    <property type="term" value="C:cytosol"/>
    <property type="evidence" value="ECO:0007669"/>
    <property type="project" value="TreeGrafter"/>
</dbReference>
<comment type="similarity">
    <text evidence="1 8">Belongs to the class-I aminoacyl-tRNA synthetase family. Glutamate--tRNA ligase type 1 subfamily.</text>
</comment>
<keyword evidence="12" id="KW-1185">Reference proteome</keyword>
<dbReference type="NCBIfam" id="TIGR00464">
    <property type="entry name" value="gltX_bact"/>
    <property type="match status" value="1"/>
</dbReference>
<keyword evidence="5 8" id="KW-0067">ATP-binding</keyword>
<dbReference type="Gene3D" id="3.40.50.620">
    <property type="entry name" value="HUPs"/>
    <property type="match status" value="1"/>
</dbReference>
<feature type="domain" description="Glutamyl/glutaminyl-tRNA synthetase class Ib catalytic" evidence="9">
    <location>
        <begin position="4"/>
        <end position="349"/>
    </location>
</feature>
<dbReference type="PANTHER" id="PTHR43311:SF2">
    <property type="entry name" value="GLUTAMATE--TRNA LIGASE, MITOCHONDRIAL-RELATED"/>
    <property type="match status" value="1"/>
</dbReference>
<dbReference type="HAMAP" id="MF_00022">
    <property type="entry name" value="Glu_tRNA_synth_type1"/>
    <property type="match status" value="1"/>
</dbReference>
<dbReference type="PANTHER" id="PTHR43311">
    <property type="entry name" value="GLUTAMATE--TRNA LIGASE"/>
    <property type="match status" value="1"/>
</dbReference>
<dbReference type="EMBL" id="RJJD01000005">
    <property type="protein sequence ID" value="RNI27055.1"/>
    <property type="molecule type" value="Genomic_DNA"/>
</dbReference>
<evidence type="ECO:0000313" key="12">
    <source>
        <dbReference type="Proteomes" id="UP000272117"/>
    </source>
</evidence>
<comment type="catalytic activity">
    <reaction evidence="8">
        <text>tRNA(Glu) + L-glutamate + ATP = L-glutamyl-tRNA(Glu) + AMP + diphosphate</text>
        <dbReference type="Rhea" id="RHEA:23540"/>
        <dbReference type="Rhea" id="RHEA-COMP:9663"/>
        <dbReference type="Rhea" id="RHEA-COMP:9680"/>
        <dbReference type="ChEBI" id="CHEBI:29985"/>
        <dbReference type="ChEBI" id="CHEBI:30616"/>
        <dbReference type="ChEBI" id="CHEBI:33019"/>
        <dbReference type="ChEBI" id="CHEBI:78442"/>
        <dbReference type="ChEBI" id="CHEBI:78520"/>
        <dbReference type="ChEBI" id="CHEBI:456215"/>
        <dbReference type="EC" id="6.1.1.17"/>
    </reaction>
</comment>
<dbReference type="InterPro" id="IPR020058">
    <property type="entry name" value="Glu/Gln-tRNA-synth_Ib_cat-dom"/>
</dbReference>
<dbReference type="Proteomes" id="UP000272117">
    <property type="component" value="Unassembled WGS sequence"/>
</dbReference>